<protein>
    <submittedName>
        <fullName evidence="1">Uncharacterized protein</fullName>
    </submittedName>
</protein>
<proteinExistence type="predicted"/>
<name>A0A0F9K5E7_9ZZZZ</name>
<reference evidence="1" key="1">
    <citation type="journal article" date="2015" name="Nature">
        <title>Complex archaea that bridge the gap between prokaryotes and eukaryotes.</title>
        <authorList>
            <person name="Spang A."/>
            <person name="Saw J.H."/>
            <person name="Jorgensen S.L."/>
            <person name="Zaremba-Niedzwiedzka K."/>
            <person name="Martijn J."/>
            <person name="Lind A.E."/>
            <person name="van Eijk R."/>
            <person name="Schleper C."/>
            <person name="Guy L."/>
            <person name="Ettema T.J."/>
        </authorList>
    </citation>
    <scope>NUCLEOTIDE SEQUENCE</scope>
</reference>
<sequence length="84" mass="8998">MAVGVDAANKYRQIVGQLLETHKQFMSIDKEYVAADIASGVSDGDFPDIDKAQFTSGVAAAQAIMAAIEVNKTNLYIMSDGSQR</sequence>
<dbReference type="AlphaFoldDB" id="A0A0F9K5E7"/>
<accession>A0A0F9K5E7</accession>
<dbReference type="EMBL" id="LAZR01014479">
    <property type="protein sequence ID" value="KKM17323.1"/>
    <property type="molecule type" value="Genomic_DNA"/>
</dbReference>
<comment type="caution">
    <text evidence="1">The sequence shown here is derived from an EMBL/GenBank/DDBJ whole genome shotgun (WGS) entry which is preliminary data.</text>
</comment>
<gene>
    <name evidence="1" type="ORF">LCGC14_1676970</name>
</gene>
<organism evidence="1">
    <name type="scientific">marine sediment metagenome</name>
    <dbReference type="NCBI Taxonomy" id="412755"/>
    <lineage>
        <taxon>unclassified sequences</taxon>
        <taxon>metagenomes</taxon>
        <taxon>ecological metagenomes</taxon>
    </lineage>
</organism>
<evidence type="ECO:0000313" key="1">
    <source>
        <dbReference type="EMBL" id="KKM17323.1"/>
    </source>
</evidence>